<feature type="transmembrane region" description="Helical" evidence="2">
    <location>
        <begin position="20"/>
        <end position="40"/>
    </location>
</feature>
<dbReference type="AlphaFoldDB" id="A0A9P4P4F5"/>
<feature type="transmembrane region" description="Helical" evidence="2">
    <location>
        <begin position="52"/>
        <end position="78"/>
    </location>
</feature>
<feature type="transmembrane region" description="Helical" evidence="2">
    <location>
        <begin position="137"/>
        <end position="156"/>
    </location>
</feature>
<dbReference type="Pfam" id="PF20684">
    <property type="entry name" value="Fung_rhodopsin"/>
    <property type="match status" value="1"/>
</dbReference>
<protein>
    <recommendedName>
        <fullName evidence="3">Rhodopsin domain-containing protein</fullName>
    </recommendedName>
</protein>
<reference evidence="4" key="1">
    <citation type="journal article" date="2020" name="Stud. Mycol.">
        <title>101 Dothideomycetes genomes: a test case for predicting lifestyles and emergence of pathogens.</title>
        <authorList>
            <person name="Haridas S."/>
            <person name="Albert R."/>
            <person name="Binder M."/>
            <person name="Bloem J."/>
            <person name="Labutti K."/>
            <person name="Salamov A."/>
            <person name="Andreopoulos B."/>
            <person name="Baker S."/>
            <person name="Barry K."/>
            <person name="Bills G."/>
            <person name="Bluhm B."/>
            <person name="Cannon C."/>
            <person name="Castanera R."/>
            <person name="Culley D."/>
            <person name="Daum C."/>
            <person name="Ezra D."/>
            <person name="Gonzalez J."/>
            <person name="Henrissat B."/>
            <person name="Kuo A."/>
            <person name="Liang C."/>
            <person name="Lipzen A."/>
            <person name="Lutzoni F."/>
            <person name="Magnuson J."/>
            <person name="Mondo S."/>
            <person name="Nolan M."/>
            <person name="Ohm R."/>
            <person name="Pangilinan J."/>
            <person name="Park H.-J."/>
            <person name="Ramirez L."/>
            <person name="Alfaro M."/>
            <person name="Sun H."/>
            <person name="Tritt A."/>
            <person name="Yoshinaga Y."/>
            <person name="Zwiers L.-H."/>
            <person name="Turgeon B."/>
            <person name="Goodwin S."/>
            <person name="Spatafora J."/>
            <person name="Crous P."/>
            <person name="Grigoriev I."/>
        </authorList>
    </citation>
    <scope>NUCLEOTIDE SEQUENCE</scope>
    <source>
        <strain evidence="4">CBS 130266</strain>
    </source>
</reference>
<feature type="transmembrane region" description="Helical" evidence="2">
    <location>
        <begin position="176"/>
        <end position="198"/>
    </location>
</feature>
<evidence type="ECO:0000259" key="3">
    <source>
        <dbReference type="Pfam" id="PF20684"/>
    </source>
</evidence>
<dbReference type="OrthoDB" id="3897607at2759"/>
<feature type="region of interest" description="Disordered" evidence="1">
    <location>
        <begin position="349"/>
        <end position="402"/>
    </location>
</feature>
<comment type="caution">
    <text evidence="4">The sequence shown here is derived from an EMBL/GenBank/DDBJ whole genome shotgun (WGS) entry which is preliminary data.</text>
</comment>
<feature type="region of interest" description="Disordered" evidence="1">
    <location>
        <begin position="312"/>
        <end position="331"/>
    </location>
</feature>
<organism evidence="4 5">
    <name type="scientific">Tothia fuscella</name>
    <dbReference type="NCBI Taxonomy" id="1048955"/>
    <lineage>
        <taxon>Eukaryota</taxon>
        <taxon>Fungi</taxon>
        <taxon>Dikarya</taxon>
        <taxon>Ascomycota</taxon>
        <taxon>Pezizomycotina</taxon>
        <taxon>Dothideomycetes</taxon>
        <taxon>Pleosporomycetidae</taxon>
        <taxon>Venturiales</taxon>
        <taxon>Cylindrosympodiaceae</taxon>
        <taxon>Tothia</taxon>
    </lineage>
</organism>
<evidence type="ECO:0000313" key="4">
    <source>
        <dbReference type="EMBL" id="KAF2436424.1"/>
    </source>
</evidence>
<feature type="compositionally biased region" description="Polar residues" evidence="1">
    <location>
        <begin position="312"/>
        <end position="330"/>
    </location>
</feature>
<proteinExistence type="predicted"/>
<keyword evidence="5" id="KW-1185">Reference proteome</keyword>
<feature type="transmembrane region" description="Helical" evidence="2">
    <location>
        <begin position="210"/>
        <end position="230"/>
    </location>
</feature>
<dbReference type="EMBL" id="MU007010">
    <property type="protein sequence ID" value="KAF2436424.1"/>
    <property type="molecule type" value="Genomic_DNA"/>
</dbReference>
<sequence>MSNTTISAQRSQLITSENHGGYVTIVAVMMMVCMILFYIIRIVVRYAFNNIFAYDDIIVTVGTIMGIAHSITIMFTVKAGLGKHISKISADNLQHLEVMQYAADLLFIMTITIAKISSAELVARLTRQKKHMRACRLVSFLIIVWGIASVFTIAIGCHPSHPWSTVDRCSNLAASWIGIGTIDVVLELALISLPIYLVMPLQMNLRDKSIVLLAFSCRIPIMPLAVLRLVSLSGLHRSSDYPWDVILATVYAQIEMHYSLIAASIPCLRPFLKAWNTGYMATQVGQVDRTGLEQDRSSMYVLHSKNSTKATSSYANSRLSRGSFPNSSMDAKSLPQRLTRSLVATIAPTPDKSIERAISPSPLPSPTFSRPNQMSPKSGPLLPSPTFSKHTRPSSRKWKCPDELPVQDPCSAPAIPFIQHPRQWRKSNGYKRSVPEAISSTQEAERRSRSTSNSPDRLVIHMTIDYTVTHDPIALVSLLPIVTRYGYGYE</sequence>
<keyword evidence="2" id="KW-0472">Membrane</keyword>
<evidence type="ECO:0000313" key="5">
    <source>
        <dbReference type="Proteomes" id="UP000800235"/>
    </source>
</evidence>
<keyword evidence="2" id="KW-1133">Transmembrane helix</keyword>
<evidence type="ECO:0000256" key="1">
    <source>
        <dbReference type="SAM" id="MobiDB-lite"/>
    </source>
</evidence>
<name>A0A9P4P4F5_9PEZI</name>
<dbReference type="PANTHER" id="PTHR39614:SF2">
    <property type="entry name" value="INTEGRAL MEMBRANE PROTEIN"/>
    <property type="match status" value="1"/>
</dbReference>
<accession>A0A9P4P4F5</accession>
<dbReference type="Proteomes" id="UP000800235">
    <property type="component" value="Unassembled WGS sequence"/>
</dbReference>
<feature type="compositionally biased region" description="Polar residues" evidence="1">
    <location>
        <begin position="366"/>
        <end position="376"/>
    </location>
</feature>
<dbReference type="PANTHER" id="PTHR39614">
    <property type="entry name" value="INTEGRAL MEMBRANE PROTEIN"/>
    <property type="match status" value="1"/>
</dbReference>
<evidence type="ECO:0000256" key="2">
    <source>
        <dbReference type="SAM" id="Phobius"/>
    </source>
</evidence>
<keyword evidence="2" id="KW-0812">Transmembrane</keyword>
<feature type="region of interest" description="Disordered" evidence="1">
    <location>
        <begin position="426"/>
        <end position="454"/>
    </location>
</feature>
<feature type="compositionally biased region" description="Basic residues" evidence="1">
    <location>
        <begin position="389"/>
        <end position="398"/>
    </location>
</feature>
<gene>
    <name evidence="4" type="ORF">EJ08DRAFT_691592</name>
</gene>
<dbReference type="InterPro" id="IPR049326">
    <property type="entry name" value="Rhodopsin_dom_fungi"/>
</dbReference>
<feature type="domain" description="Rhodopsin" evidence="3">
    <location>
        <begin position="40"/>
        <end position="273"/>
    </location>
</feature>